<name>A0A8D2ATQ1_SCIVU</name>
<feature type="chain" id="PRO_5034169357" evidence="7">
    <location>
        <begin position="19"/>
        <end position="144"/>
    </location>
</feature>
<reference evidence="9" key="1">
    <citation type="submission" date="2025-08" db="UniProtKB">
        <authorList>
            <consortium name="Ensembl"/>
        </authorList>
    </citation>
    <scope>IDENTIFICATION</scope>
</reference>
<dbReference type="PANTHER" id="PTHR19367:SF39">
    <property type="entry name" value="IG-LIKE DOMAIN-CONTAINING PROTEIN"/>
    <property type="match status" value="1"/>
</dbReference>
<dbReference type="GO" id="GO:0042101">
    <property type="term" value="C:T cell receptor complex"/>
    <property type="evidence" value="ECO:0007669"/>
    <property type="project" value="UniProtKB-KW"/>
</dbReference>
<accession>A0A8D2ATQ1</accession>
<keyword evidence="3" id="KW-1064">Adaptive immunity</keyword>
<dbReference type="AlphaFoldDB" id="A0A8D2ATQ1"/>
<dbReference type="InterPro" id="IPR007110">
    <property type="entry name" value="Ig-like_dom"/>
</dbReference>
<evidence type="ECO:0000256" key="5">
    <source>
        <dbReference type="ARBA" id="ARBA00023319"/>
    </source>
</evidence>
<feature type="signal peptide" evidence="7">
    <location>
        <begin position="1"/>
        <end position="18"/>
    </location>
</feature>
<keyword evidence="1 7" id="KW-0732">Signal</keyword>
<keyword evidence="5" id="KW-0393">Immunoglobulin domain</keyword>
<dbReference type="InterPro" id="IPR013106">
    <property type="entry name" value="Ig_V-set"/>
</dbReference>
<sequence length="144" mass="16116">MILIAGFSLLFFYKGMLCSLVTQISTEQTVASGSELMLLCTYDTSLSNPDLYWYRKRLDESFQFILYKDNTRSHYADFAQGRFSVQHGQTQKTFHLVISQVRMEDSATYYCAVGSHGDAGAQEVCTQTSGEQLSRATPQGGPQP</sequence>
<evidence type="ECO:0000256" key="4">
    <source>
        <dbReference type="ARBA" id="ARBA00023170"/>
    </source>
</evidence>
<evidence type="ECO:0000256" key="1">
    <source>
        <dbReference type="ARBA" id="ARBA00022729"/>
    </source>
</evidence>
<feature type="domain" description="Ig-like" evidence="8">
    <location>
        <begin position="19"/>
        <end position="128"/>
    </location>
</feature>
<protein>
    <submittedName>
        <fullName evidence="9">T cell receptor delta variable 3</fullName>
    </submittedName>
</protein>
<dbReference type="SMART" id="SM00409">
    <property type="entry name" value="IG"/>
    <property type="match status" value="1"/>
</dbReference>
<dbReference type="InterPro" id="IPR036179">
    <property type="entry name" value="Ig-like_dom_sf"/>
</dbReference>
<dbReference type="FunFam" id="2.60.40.10:FF:002749">
    <property type="entry name" value="T cell receptor delta variable 3"/>
    <property type="match status" value="1"/>
</dbReference>
<dbReference type="Pfam" id="PF07686">
    <property type="entry name" value="V-set"/>
    <property type="match status" value="1"/>
</dbReference>
<dbReference type="SMART" id="SM00406">
    <property type="entry name" value="IGv"/>
    <property type="match status" value="1"/>
</dbReference>
<evidence type="ECO:0000313" key="9">
    <source>
        <dbReference type="Ensembl" id="ENSSVLP00005004664.1"/>
    </source>
</evidence>
<dbReference type="GeneTree" id="ENSGT00730000111639"/>
<dbReference type="InterPro" id="IPR003599">
    <property type="entry name" value="Ig_sub"/>
</dbReference>
<evidence type="ECO:0000256" key="3">
    <source>
        <dbReference type="ARBA" id="ARBA00023130"/>
    </source>
</evidence>
<dbReference type="InterPro" id="IPR051287">
    <property type="entry name" value="TCR_variable_region"/>
</dbReference>
<organism evidence="9 10">
    <name type="scientific">Sciurus vulgaris</name>
    <name type="common">Eurasian red squirrel</name>
    <dbReference type="NCBI Taxonomy" id="55149"/>
    <lineage>
        <taxon>Eukaryota</taxon>
        <taxon>Metazoa</taxon>
        <taxon>Chordata</taxon>
        <taxon>Craniata</taxon>
        <taxon>Vertebrata</taxon>
        <taxon>Euteleostomi</taxon>
        <taxon>Mammalia</taxon>
        <taxon>Eutheria</taxon>
        <taxon>Euarchontoglires</taxon>
        <taxon>Glires</taxon>
        <taxon>Rodentia</taxon>
        <taxon>Sciuromorpha</taxon>
        <taxon>Sciuridae</taxon>
        <taxon>Sciurinae</taxon>
        <taxon>Sciurini</taxon>
        <taxon>Sciurus</taxon>
    </lineage>
</organism>
<dbReference type="GO" id="GO:0002250">
    <property type="term" value="P:adaptive immune response"/>
    <property type="evidence" value="ECO:0007669"/>
    <property type="project" value="UniProtKB-KW"/>
</dbReference>
<evidence type="ECO:0000313" key="10">
    <source>
        <dbReference type="Proteomes" id="UP000694564"/>
    </source>
</evidence>
<gene>
    <name evidence="9" type="primary">TRDV3</name>
</gene>
<dbReference type="PANTHER" id="PTHR19367">
    <property type="entry name" value="T-CELL RECEPTOR ALPHA CHAIN V REGION"/>
    <property type="match status" value="1"/>
</dbReference>
<keyword evidence="2" id="KW-0391">Immunity</keyword>
<keyword evidence="6" id="KW-1279">T cell receptor</keyword>
<evidence type="ECO:0000256" key="7">
    <source>
        <dbReference type="SAM" id="SignalP"/>
    </source>
</evidence>
<dbReference type="OrthoDB" id="9631130at2759"/>
<dbReference type="InterPro" id="IPR013783">
    <property type="entry name" value="Ig-like_fold"/>
</dbReference>
<evidence type="ECO:0000256" key="2">
    <source>
        <dbReference type="ARBA" id="ARBA00022859"/>
    </source>
</evidence>
<dbReference type="Ensembl" id="ENSSVLT00005005138.1">
    <property type="protein sequence ID" value="ENSSVLP00005004664.1"/>
    <property type="gene ID" value="ENSSVLG00005003727.1"/>
</dbReference>
<keyword evidence="4" id="KW-0675">Receptor</keyword>
<keyword evidence="10" id="KW-1185">Reference proteome</keyword>
<dbReference type="Proteomes" id="UP000694564">
    <property type="component" value="Chromosome 2"/>
</dbReference>
<dbReference type="PROSITE" id="PS50835">
    <property type="entry name" value="IG_LIKE"/>
    <property type="match status" value="1"/>
</dbReference>
<reference evidence="9" key="2">
    <citation type="submission" date="2025-09" db="UniProtKB">
        <authorList>
            <consortium name="Ensembl"/>
        </authorList>
    </citation>
    <scope>IDENTIFICATION</scope>
</reference>
<proteinExistence type="predicted"/>
<dbReference type="Gene3D" id="2.60.40.10">
    <property type="entry name" value="Immunoglobulins"/>
    <property type="match status" value="1"/>
</dbReference>
<evidence type="ECO:0000259" key="8">
    <source>
        <dbReference type="PROSITE" id="PS50835"/>
    </source>
</evidence>
<dbReference type="SUPFAM" id="SSF48726">
    <property type="entry name" value="Immunoglobulin"/>
    <property type="match status" value="1"/>
</dbReference>
<evidence type="ECO:0000256" key="6">
    <source>
        <dbReference type="ARBA" id="ARBA00043266"/>
    </source>
</evidence>